<dbReference type="Proteomes" id="UP000677913">
    <property type="component" value="Unassembled WGS sequence"/>
</dbReference>
<evidence type="ECO:0000259" key="3">
    <source>
        <dbReference type="Pfam" id="PF01408"/>
    </source>
</evidence>
<evidence type="ECO:0000313" key="6">
    <source>
        <dbReference type="Proteomes" id="UP000677913"/>
    </source>
</evidence>
<evidence type="ECO:0000313" key="5">
    <source>
        <dbReference type="EMBL" id="MBS2963586.1"/>
    </source>
</evidence>
<dbReference type="EMBL" id="JAGSXH010000030">
    <property type="protein sequence ID" value="MBS2963586.1"/>
    <property type="molecule type" value="Genomic_DNA"/>
</dbReference>
<dbReference type="RefSeq" id="WP_211467421.1">
    <property type="nucleotide sequence ID" value="NZ_JAGSXH010000030.1"/>
</dbReference>
<dbReference type="Pfam" id="PF01408">
    <property type="entry name" value="GFO_IDH_MocA"/>
    <property type="match status" value="1"/>
</dbReference>
<dbReference type="Pfam" id="PF22725">
    <property type="entry name" value="GFO_IDH_MocA_C3"/>
    <property type="match status" value="1"/>
</dbReference>
<dbReference type="PANTHER" id="PTHR22604">
    <property type="entry name" value="OXIDOREDUCTASES"/>
    <property type="match status" value="1"/>
</dbReference>
<accession>A0A8J7WJR8</accession>
<dbReference type="InterPro" id="IPR055170">
    <property type="entry name" value="GFO_IDH_MocA-like_dom"/>
</dbReference>
<dbReference type="PANTHER" id="PTHR22604:SF105">
    <property type="entry name" value="TRANS-1,2-DIHYDROBENZENE-1,2-DIOL DEHYDROGENASE"/>
    <property type="match status" value="1"/>
</dbReference>
<dbReference type="SUPFAM" id="SSF51735">
    <property type="entry name" value="NAD(P)-binding Rossmann-fold domains"/>
    <property type="match status" value="1"/>
</dbReference>
<protein>
    <submittedName>
        <fullName evidence="5">Gfo/Idh/MocA family oxidoreductase</fullName>
    </submittedName>
</protein>
<dbReference type="Gene3D" id="3.30.360.10">
    <property type="entry name" value="Dihydrodipicolinate Reductase, domain 2"/>
    <property type="match status" value="1"/>
</dbReference>
<gene>
    <name evidence="5" type="ORF">KGA66_11045</name>
</gene>
<dbReference type="InterPro" id="IPR036291">
    <property type="entry name" value="NAD(P)-bd_dom_sf"/>
</dbReference>
<dbReference type="SUPFAM" id="SSF55347">
    <property type="entry name" value="Glyceraldehyde-3-phosphate dehydrogenase-like, C-terminal domain"/>
    <property type="match status" value="1"/>
</dbReference>
<organism evidence="5 6">
    <name type="scientific">Actinocrinis puniceicyclus</name>
    <dbReference type="NCBI Taxonomy" id="977794"/>
    <lineage>
        <taxon>Bacteria</taxon>
        <taxon>Bacillati</taxon>
        <taxon>Actinomycetota</taxon>
        <taxon>Actinomycetes</taxon>
        <taxon>Catenulisporales</taxon>
        <taxon>Actinospicaceae</taxon>
        <taxon>Actinocrinis</taxon>
    </lineage>
</organism>
<keyword evidence="6" id="KW-1185">Reference proteome</keyword>
<feature type="domain" description="GFO/IDH/MocA-like oxidoreductase" evidence="4">
    <location>
        <begin position="135"/>
        <end position="247"/>
    </location>
</feature>
<name>A0A8J7WJR8_9ACTN</name>
<feature type="domain" description="Gfo/Idh/MocA-like oxidoreductase N-terminal" evidence="3">
    <location>
        <begin position="5"/>
        <end position="122"/>
    </location>
</feature>
<reference evidence="5" key="1">
    <citation type="submission" date="2021-04" db="EMBL/GenBank/DDBJ databases">
        <title>Genome based classification of Actinospica acidithermotolerans sp. nov., an actinobacterium isolated from an Indonesian hot spring.</title>
        <authorList>
            <person name="Kusuma A.B."/>
            <person name="Putra K.E."/>
            <person name="Nafisah S."/>
            <person name="Loh J."/>
            <person name="Nouioui I."/>
            <person name="Goodfellow M."/>
        </authorList>
    </citation>
    <scope>NUCLEOTIDE SEQUENCE</scope>
    <source>
        <strain evidence="5">DSM 45618</strain>
    </source>
</reference>
<keyword evidence="2" id="KW-0560">Oxidoreductase</keyword>
<comment type="similarity">
    <text evidence="1">Belongs to the Gfo/Idh/MocA family.</text>
</comment>
<evidence type="ECO:0000259" key="4">
    <source>
        <dbReference type="Pfam" id="PF22725"/>
    </source>
</evidence>
<sequence length="327" mass="34737">MAERIRWGIAGTGVIADAFARDLRLLDDAQLVAVGSRSQESADRFAGPHAITRRRVGYDVLAADPDVDAIYVAVPHTAHEEVSLTAIAAGKAVLCEKPFAVNAAQAERMIAAARAAGVFLMEAMWVRFLPHQIGLRELIAQGRIGEVRSLVVDRGEVLSSDPAHRVLDPALGGGALLDLGIYPVSFASMLLGAPDRVATFASPAVTGVDAQTSAVFGYANGAQALVTTALDVRTANTASITGTKGRIDIADWADGRLPARLTLLDGTTQTLDFPREGKGLRFQAAEVGRCLRAGLTESPVMPLDETLSIMRTLDLMRQQIGLRYPGE</sequence>
<dbReference type="Gene3D" id="3.40.50.720">
    <property type="entry name" value="NAD(P)-binding Rossmann-like Domain"/>
    <property type="match status" value="1"/>
</dbReference>
<comment type="caution">
    <text evidence="5">The sequence shown here is derived from an EMBL/GenBank/DDBJ whole genome shotgun (WGS) entry which is preliminary data.</text>
</comment>
<dbReference type="GO" id="GO:0000166">
    <property type="term" value="F:nucleotide binding"/>
    <property type="evidence" value="ECO:0007669"/>
    <property type="project" value="InterPro"/>
</dbReference>
<evidence type="ECO:0000256" key="2">
    <source>
        <dbReference type="ARBA" id="ARBA00023002"/>
    </source>
</evidence>
<dbReference type="InterPro" id="IPR000683">
    <property type="entry name" value="Gfo/Idh/MocA-like_OxRdtase_N"/>
</dbReference>
<dbReference type="InterPro" id="IPR050984">
    <property type="entry name" value="Gfo/Idh/MocA_domain"/>
</dbReference>
<dbReference type="GO" id="GO:0016491">
    <property type="term" value="F:oxidoreductase activity"/>
    <property type="evidence" value="ECO:0007669"/>
    <property type="project" value="UniProtKB-KW"/>
</dbReference>
<proteinExistence type="inferred from homology"/>
<dbReference type="AlphaFoldDB" id="A0A8J7WJR8"/>
<evidence type="ECO:0000256" key="1">
    <source>
        <dbReference type="ARBA" id="ARBA00010928"/>
    </source>
</evidence>